<proteinExistence type="predicted"/>
<evidence type="ECO:0000313" key="1">
    <source>
        <dbReference type="EMBL" id="QCC52631.1"/>
    </source>
</evidence>
<organism evidence="1 2">
    <name type="scientific">Halapricum salinum</name>
    <dbReference type="NCBI Taxonomy" id="1457250"/>
    <lineage>
        <taxon>Archaea</taxon>
        <taxon>Methanobacteriati</taxon>
        <taxon>Methanobacteriota</taxon>
        <taxon>Stenosarchaea group</taxon>
        <taxon>Halobacteria</taxon>
        <taxon>Halobacteriales</taxon>
        <taxon>Haloarculaceae</taxon>
        <taxon>Halapricum</taxon>
    </lineage>
</organism>
<accession>A0A4D6HG73</accession>
<sequence length="209" mass="22616">MTLSTGIRAVDRTLGGGIPAGSLVVLTSPPDAQVGPLLHAGVHVRPSLYFTTIRTVSAVENELDRLLTDPQIDDIRHVGTDGALVEILAGMEALDEREDVIVDAFDPLEEAADRQSLVTFLNDFASRLQETESIGIIHCLDSAEISSNRKFTLSAADFVWRLRCRREGSEITHELEVPKASGLTLADDDRVLGLNLGQSVTVDTSRDIA</sequence>
<name>A0A4D6HG73_9EURY</name>
<dbReference type="EMBL" id="CP031310">
    <property type="protein sequence ID" value="QCC52631.1"/>
    <property type="molecule type" value="Genomic_DNA"/>
</dbReference>
<evidence type="ECO:0000313" key="2">
    <source>
        <dbReference type="Proteomes" id="UP000296706"/>
    </source>
</evidence>
<dbReference type="RefSeq" id="WP_049992957.1">
    <property type="nucleotide sequence ID" value="NZ_CP031310.1"/>
</dbReference>
<dbReference type="Pfam" id="PF23442">
    <property type="entry name" value="DUF7125"/>
    <property type="match status" value="1"/>
</dbReference>
<dbReference type="STRING" id="1457250.GCA_000755225_02069"/>
<dbReference type="Proteomes" id="UP000296706">
    <property type="component" value="Chromosome"/>
</dbReference>
<keyword evidence="2" id="KW-1185">Reference proteome</keyword>
<dbReference type="OrthoDB" id="49711at2157"/>
<dbReference type="AlphaFoldDB" id="A0A4D6HG73"/>
<dbReference type="InterPro" id="IPR055549">
    <property type="entry name" value="DUF7125"/>
</dbReference>
<reference evidence="1 2" key="1">
    <citation type="journal article" date="2019" name="Nat. Commun.">
        <title>A new type of DNA phosphorothioation-based antiviral system in archaea.</title>
        <authorList>
            <person name="Xiong L."/>
            <person name="Liu S."/>
            <person name="Chen S."/>
            <person name="Xiao Y."/>
            <person name="Zhu B."/>
            <person name="Gao Y."/>
            <person name="Zhang Y."/>
            <person name="Chen B."/>
            <person name="Luo J."/>
            <person name="Deng Z."/>
            <person name="Chen X."/>
            <person name="Wang L."/>
            <person name="Chen S."/>
        </authorList>
    </citation>
    <scope>NUCLEOTIDE SEQUENCE [LARGE SCALE GENOMIC DNA]</scope>
    <source>
        <strain evidence="1 2">CBA1105</strain>
    </source>
</reference>
<dbReference type="KEGG" id="hsn:DV733_15955"/>
<dbReference type="GeneID" id="39849385"/>
<gene>
    <name evidence="1" type="ORF">DV733_15955</name>
</gene>
<protein>
    <submittedName>
        <fullName evidence="1">Uncharacterized protein</fullName>
    </submittedName>
</protein>